<name>A0A640S6U0_9ACTN</name>
<dbReference type="Proteomes" id="UP000435837">
    <property type="component" value="Unassembled WGS sequence"/>
</dbReference>
<dbReference type="OrthoDB" id="4230560at2"/>
<accession>A0A640S6U0</accession>
<gene>
    <name evidence="1" type="ORF">Scani_34710</name>
</gene>
<evidence type="ECO:0000313" key="2">
    <source>
        <dbReference type="Proteomes" id="UP000435837"/>
    </source>
</evidence>
<protein>
    <submittedName>
        <fullName evidence="1">Uncharacterized protein</fullName>
    </submittedName>
</protein>
<dbReference type="AlphaFoldDB" id="A0A640S6U0"/>
<reference evidence="1 2" key="1">
    <citation type="submission" date="2019-12" db="EMBL/GenBank/DDBJ databases">
        <title>Whole genome shotgun sequence of Streptomyces caniferus NBRC 15389.</title>
        <authorList>
            <person name="Ichikawa N."/>
            <person name="Kimura A."/>
            <person name="Kitahashi Y."/>
            <person name="Komaki H."/>
            <person name="Tamura T."/>
        </authorList>
    </citation>
    <scope>NUCLEOTIDE SEQUENCE [LARGE SCALE GENOMIC DNA]</scope>
    <source>
        <strain evidence="1 2">NBRC 15389</strain>
    </source>
</reference>
<evidence type="ECO:0000313" key="1">
    <source>
        <dbReference type="EMBL" id="GFE07203.1"/>
    </source>
</evidence>
<sequence length="93" mass="10392">MNEGLGHEGEAVELKAEELRLVAIRRRATQLAVALVTEPFSTDTHEQLRSYVEQDADEAQVLVTQVLALPPARLRERIAELTQSKTVQREVTA</sequence>
<dbReference type="RefSeq" id="WP_159476380.1">
    <property type="nucleotide sequence ID" value="NZ_BAAATH010000025.1"/>
</dbReference>
<proteinExistence type="predicted"/>
<comment type="caution">
    <text evidence="1">The sequence shown here is derived from an EMBL/GenBank/DDBJ whole genome shotgun (WGS) entry which is preliminary data.</text>
</comment>
<dbReference type="EMBL" id="BLIN01000004">
    <property type="protein sequence ID" value="GFE07203.1"/>
    <property type="molecule type" value="Genomic_DNA"/>
</dbReference>
<organism evidence="1 2">
    <name type="scientific">Streptomyces caniferus</name>
    <dbReference type="NCBI Taxonomy" id="285557"/>
    <lineage>
        <taxon>Bacteria</taxon>
        <taxon>Bacillati</taxon>
        <taxon>Actinomycetota</taxon>
        <taxon>Actinomycetes</taxon>
        <taxon>Kitasatosporales</taxon>
        <taxon>Streptomycetaceae</taxon>
        <taxon>Streptomyces</taxon>
    </lineage>
</organism>